<keyword evidence="1" id="KW-1133">Transmembrane helix</keyword>
<dbReference type="EMBL" id="JALPRF010000009">
    <property type="protein sequence ID" value="MCK8495548.1"/>
    <property type="molecule type" value="Genomic_DNA"/>
</dbReference>
<protein>
    <submittedName>
        <fullName evidence="2">DUF4134 domain-containing protein</fullName>
    </submittedName>
</protein>
<evidence type="ECO:0000313" key="3">
    <source>
        <dbReference type="Proteomes" id="UP001202180"/>
    </source>
</evidence>
<dbReference type="RefSeq" id="WP_232563735.1">
    <property type="nucleotide sequence ID" value="NZ_JALPRF010000009.1"/>
</dbReference>
<dbReference type="Pfam" id="PF13572">
    <property type="entry name" value="DUF4134"/>
    <property type="match status" value="1"/>
</dbReference>
<keyword evidence="1" id="KW-0812">Transmembrane</keyword>
<keyword evidence="1" id="KW-0472">Membrane</keyword>
<feature type="transmembrane region" description="Helical" evidence="1">
    <location>
        <begin position="12"/>
        <end position="30"/>
    </location>
</feature>
<reference evidence="2 3" key="1">
    <citation type="submission" date="2022-04" db="EMBL/GenBank/DDBJ databases">
        <title>Spirosoma sp. strain RP8 genome sequencing and assembly.</title>
        <authorList>
            <person name="Jung Y."/>
        </authorList>
    </citation>
    <scope>NUCLEOTIDE SEQUENCE [LARGE SCALE GENOMIC DNA]</scope>
    <source>
        <strain evidence="2 3">RP8</strain>
    </source>
</reference>
<evidence type="ECO:0000313" key="2">
    <source>
        <dbReference type="EMBL" id="MCK8495548.1"/>
    </source>
</evidence>
<sequence>MQNRLNQSKGSNAAQLIALIVAGILVAHIAPGQGLSTQGLSTAATQVKGAFTVVTNLMYAVCAIIGIVGAISVYSKWSNGDPDTRKAAASWFGALIFAGLVVVTLSAVFGA</sequence>
<proteinExistence type="predicted"/>
<dbReference type="InterPro" id="IPR025408">
    <property type="entry name" value="DUF4134"/>
</dbReference>
<evidence type="ECO:0000256" key="1">
    <source>
        <dbReference type="SAM" id="Phobius"/>
    </source>
</evidence>
<keyword evidence="3" id="KW-1185">Reference proteome</keyword>
<dbReference type="Proteomes" id="UP001202180">
    <property type="component" value="Unassembled WGS sequence"/>
</dbReference>
<feature type="transmembrane region" description="Helical" evidence="1">
    <location>
        <begin position="50"/>
        <end position="75"/>
    </location>
</feature>
<comment type="caution">
    <text evidence="2">The sequence shown here is derived from an EMBL/GenBank/DDBJ whole genome shotgun (WGS) entry which is preliminary data.</text>
</comment>
<accession>A0ABT0HVB8</accession>
<organism evidence="2 3">
    <name type="scientific">Spirosoma liriopis</name>
    <dbReference type="NCBI Taxonomy" id="2937440"/>
    <lineage>
        <taxon>Bacteria</taxon>
        <taxon>Pseudomonadati</taxon>
        <taxon>Bacteroidota</taxon>
        <taxon>Cytophagia</taxon>
        <taxon>Cytophagales</taxon>
        <taxon>Cytophagaceae</taxon>
        <taxon>Spirosoma</taxon>
    </lineage>
</organism>
<name>A0ABT0HVB8_9BACT</name>
<feature type="transmembrane region" description="Helical" evidence="1">
    <location>
        <begin position="87"/>
        <end position="109"/>
    </location>
</feature>
<gene>
    <name evidence="2" type="ORF">M0L20_27025</name>
</gene>